<dbReference type="AlphaFoldDB" id="A0A2M9YB91"/>
<dbReference type="GO" id="GO:0003677">
    <property type="term" value="F:DNA binding"/>
    <property type="evidence" value="ECO:0007669"/>
    <property type="project" value="InterPro"/>
</dbReference>
<dbReference type="Proteomes" id="UP000231926">
    <property type="component" value="Unassembled WGS sequence"/>
</dbReference>
<sequence>MKLRSKITSKYQITIPKEIRDSLKLSMEDVIEWSIDEQGIHIESANKPFLKYKGFLNKGSTDTKSDIKKAWEERAKRYSK</sequence>
<evidence type="ECO:0000313" key="3">
    <source>
        <dbReference type="Proteomes" id="UP000231926"/>
    </source>
</evidence>
<dbReference type="InterPro" id="IPR037914">
    <property type="entry name" value="SpoVT-AbrB_sf"/>
</dbReference>
<dbReference type="Gene3D" id="2.10.260.10">
    <property type="match status" value="1"/>
</dbReference>
<dbReference type="EMBL" id="NPDR01000005">
    <property type="protein sequence ID" value="PJZ48812.1"/>
    <property type="molecule type" value="Genomic_DNA"/>
</dbReference>
<dbReference type="SMART" id="SM00966">
    <property type="entry name" value="SpoVT_AbrB"/>
    <property type="match status" value="1"/>
</dbReference>
<dbReference type="NCBIfam" id="TIGR01439">
    <property type="entry name" value="lp_hng_hel_AbrB"/>
    <property type="match status" value="1"/>
</dbReference>
<comment type="caution">
    <text evidence="2">The sequence shown here is derived from an EMBL/GenBank/DDBJ whole genome shotgun (WGS) entry which is preliminary data.</text>
</comment>
<dbReference type="PANTHER" id="PTHR34860">
    <property type="entry name" value="REPRESSOR-LIKE PROTEIN SSO7C3"/>
    <property type="match status" value="1"/>
</dbReference>
<dbReference type="Pfam" id="PF04014">
    <property type="entry name" value="MazE_antitoxin"/>
    <property type="match status" value="1"/>
</dbReference>
<dbReference type="OrthoDB" id="9811597at2"/>
<dbReference type="SUPFAM" id="SSF89447">
    <property type="entry name" value="AbrB/MazE/MraZ-like"/>
    <property type="match status" value="1"/>
</dbReference>
<dbReference type="InterPro" id="IPR052975">
    <property type="entry name" value="Repressor-like_regulatory"/>
</dbReference>
<accession>A0A2M9YB91</accession>
<feature type="domain" description="SpoVT-AbrB" evidence="1">
    <location>
        <begin position="5"/>
        <end position="50"/>
    </location>
</feature>
<protein>
    <submittedName>
        <fullName evidence="2">AbrB family transcriptional regulator</fullName>
    </submittedName>
</protein>
<gene>
    <name evidence="2" type="ORF">CH362_13570</name>
</gene>
<dbReference type="InterPro" id="IPR007159">
    <property type="entry name" value="SpoVT-AbrB_dom"/>
</dbReference>
<name>A0A2M9YB91_9LEPT</name>
<dbReference type="PANTHER" id="PTHR34860:SF6">
    <property type="entry name" value="REPRESSOR-LIKE PROTEIN SSO7C3"/>
    <property type="match status" value="1"/>
</dbReference>
<organism evidence="2 3">
    <name type="scientific">Leptospira saintgironsiae</name>
    <dbReference type="NCBI Taxonomy" id="2023183"/>
    <lineage>
        <taxon>Bacteria</taxon>
        <taxon>Pseudomonadati</taxon>
        <taxon>Spirochaetota</taxon>
        <taxon>Spirochaetia</taxon>
        <taxon>Leptospirales</taxon>
        <taxon>Leptospiraceae</taxon>
        <taxon>Leptospira</taxon>
    </lineage>
</organism>
<evidence type="ECO:0000313" key="2">
    <source>
        <dbReference type="EMBL" id="PJZ48812.1"/>
    </source>
</evidence>
<proteinExistence type="predicted"/>
<reference evidence="2 3" key="1">
    <citation type="submission" date="2017-07" db="EMBL/GenBank/DDBJ databases">
        <title>Leptospira spp. isolated from tropical soils.</title>
        <authorList>
            <person name="Thibeaux R."/>
            <person name="Iraola G."/>
            <person name="Ferres I."/>
            <person name="Bierque E."/>
            <person name="Girault D."/>
            <person name="Soupe-Gilbert M.-E."/>
            <person name="Picardeau M."/>
            <person name="Goarant C."/>
        </authorList>
    </citation>
    <scope>NUCLEOTIDE SEQUENCE [LARGE SCALE GENOMIC DNA]</scope>
    <source>
        <strain evidence="2 3">FH4-C-A2</strain>
    </source>
</reference>
<dbReference type="RefSeq" id="WP_100710874.1">
    <property type="nucleotide sequence ID" value="NZ_NPDR01000005.1"/>
</dbReference>
<keyword evidence="3" id="KW-1185">Reference proteome</keyword>
<evidence type="ECO:0000259" key="1">
    <source>
        <dbReference type="SMART" id="SM00966"/>
    </source>
</evidence>